<dbReference type="EMBL" id="KL198008">
    <property type="protein sequence ID" value="KDQ27527.1"/>
    <property type="molecule type" value="Genomic_DNA"/>
</dbReference>
<keyword evidence="4" id="KW-0187">Copper transport</keyword>
<feature type="transmembrane region" description="Helical" evidence="4">
    <location>
        <begin position="45"/>
        <end position="64"/>
    </location>
</feature>
<dbReference type="InParanoid" id="A0A067NTT2"/>
<dbReference type="AlphaFoldDB" id="A0A067NTT2"/>
<feature type="transmembrane region" description="Helical" evidence="4">
    <location>
        <begin position="165"/>
        <end position="182"/>
    </location>
</feature>
<dbReference type="FunCoup" id="A0A067NTT2">
    <property type="interactions" value="144"/>
</dbReference>
<comment type="similarity">
    <text evidence="4">Belongs to the copper transporter (Ctr) (TC 1.A.56) family. SLC31A subfamily.</text>
</comment>
<evidence type="ECO:0000256" key="3">
    <source>
        <dbReference type="ARBA" id="ARBA00023136"/>
    </source>
</evidence>
<dbReference type="GO" id="GO:0005375">
    <property type="term" value="F:copper ion transmembrane transporter activity"/>
    <property type="evidence" value="ECO:0007669"/>
    <property type="project" value="UniProtKB-UniRule"/>
</dbReference>
<dbReference type="Proteomes" id="UP000027073">
    <property type="component" value="Unassembled WGS sequence"/>
</dbReference>
<keyword evidence="4" id="KW-0813">Transport</keyword>
<feature type="transmembrane region" description="Helical" evidence="4">
    <location>
        <begin position="140"/>
        <end position="159"/>
    </location>
</feature>
<accession>A0A067NTT2</accession>
<sequence>MNHGDHGGHDMPMPKEPMCAMQMLWNTQIIDTCIVFPGWHIHSKAAFVFSFLVIVALGVFYEYLRAFSRNVDLRIAAALAKSGKGKSRIILGGSRSGSGRSTPEEDSDEAGLLSGRTLRPAVTGCVAIHWGAPVPLTLRILRAVLYGATVFLSFFLMLVFMTYNAYLILAVVAGAAIGHFVFNSHIDLDAVSANGKGMACH</sequence>
<evidence type="ECO:0000256" key="2">
    <source>
        <dbReference type="ARBA" id="ARBA00022989"/>
    </source>
</evidence>
<gene>
    <name evidence="6" type="primary">CTR3</name>
    <name evidence="6" type="ORF">PLEOSDRAFT_1056060</name>
</gene>
<dbReference type="HOGENOM" id="CLU_079690_4_0_1"/>
<dbReference type="PANTHER" id="PTHR12483:SF115">
    <property type="entry name" value="COPPER TRANSPORT PROTEIN"/>
    <property type="match status" value="1"/>
</dbReference>
<name>A0A067NTT2_PLEO1</name>
<keyword evidence="4" id="KW-0186">Copper</keyword>
<dbReference type="PANTHER" id="PTHR12483">
    <property type="entry name" value="SOLUTE CARRIER FAMILY 31 COPPER TRANSPORTERS"/>
    <property type="match status" value="1"/>
</dbReference>
<keyword evidence="1 4" id="KW-0812">Transmembrane</keyword>
<keyword evidence="3 4" id="KW-0472">Membrane</keyword>
<dbReference type="STRING" id="1137138.A0A067NTT2"/>
<dbReference type="VEuPathDB" id="FungiDB:PLEOSDRAFT_1056060"/>
<dbReference type="InterPro" id="IPR007274">
    <property type="entry name" value="Cop_transporter"/>
</dbReference>
<proteinExistence type="inferred from homology"/>
<feature type="region of interest" description="Disordered" evidence="5">
    <location>
        <begin position="90"/>
        <end position="111"/>
    </location>
</feature>
<dbReference type="OrthoDB" id="161814at2759"/>
<organism evidence="6 7">
    <name type="scientific">Pleurotus ostreatus (strain PC15)</name>
    <name type="common">Oyster mushroom</name>
    <dbReference type="NCBI Taxonomy" id="1137138"/>
    <lineage>
        <taxon>Eukaryota</taxon>
        <taxon>Fungi</taxon>
        <taxon>Dikarya</taxon>
        <taxon>Basidiomycota</taxon>
        <taxon>Agaricomycotina</taxon>
        <taxon>Agaricomycetes</taxon>
        <taxon>Agaricomycetidae</taxon>
        <taxon>Agaricales</taxon>
        <taxon>Pleurotineae</taxon>
        <taxon>Pleurotaceae</taxon>
        <taxon>Pleurotus</taxon>
    </lineage>
</organism>
<evidence type="ECO:0000256" key="5">
    <source>
        <dbReference type="SAM" id="MobiDB-lite"/>
    </source>
</evidence>
<evidence type="ECO:0000313" key="7">
    <source>
        <dbReference type="Proteomes" id="UP000027073"/>
    </source>
</evidence>
<protein>
    <recommendedName>
        <fullName evidence="4">Copper transport protein</fullName>
    </recommendedName>
</protein>
<comment type="subcellular location">
    <subcellularLocation>
        <location evidence="4">Membrane</location>
        <topology evidence="4">Multi-pass membrane protein</topology>
    </subcellularLocation>
</comment>
<dbReference type="Pfam" id="PF04145">
    <property type="entry name" value="Ctr"/>
    <property type="match status" value="1"/>
</dbReference>
<keyword evidence="4" id="KW-0406">Ion transport</keyword>
<keyword evidence="2 4" id="KW-1133">Transmembrane helix</keyword>
<evidence type="ECO:0000256" key="1">
    <source>
        <dbReference type="ARBA" id="ARBA00022692"/>
    </source>
</evidence>
<evidence type="ECO:0000256" key="4">
    <source>
        <dbReference type="RuleBase" id="RU367022"/>
    </source>
</evidence>
<reference evidence="7" key="1">
    <citation type="journal article" date="2014" name="Proc. Natl. Acad. Sci. U.S.A.">
        <title>Extensive sampling of basidiomycete genomes demonstrates inadequacy of the white-rot/brown-rot paradigm for wood decay fungi.</title>
        <authorList>
            <person name="Riley R."/>
            <person name="Salamov A.A."/>
            <person name="Brown D.W."/>
            <person name="Nagy L.G."/>
            <person name="Floudas D."/>
            <person name="Held B.W."/>
            <person name="Levasseur A."/>
            <person name="Lombard V."/>
            <person name="Morin E."/>
            <person name="Otillar R."/>
            <person name="Lindquist E.A."/>
            <person name="Sun H."/>
            <person name="LaButti K.M."/>
            <person name="Schmutz J."/>
            <person name="Jabbour D."/>
            <person name="Luo H."/>
            <person name="Baker S.E."/>
            <person name="Pisabarro A.G."/>
            <person name="Walton J.D."/>
            <person name="Blanchette R.A."/>
            <person name="Henrissat B."/>
            <person name="Martin F."/>
            <person name="Cullen D."/>
            <person name="Hibbett D.S."/>
            <person name="Grigoriev I.V."/>
        </authorList>
    </citation>
    <scope>NUCLEOTIDE SEQUENCE [LARGE SCALE GENOMIC DNA]</scope>
    <source>
        <strain evidence="7">PC15</strain>
    </source>
</reference>
<dbReference type="GO" id="GO:0016020">
    <property type="term" value="C:membrane"/>
    <property type="evidence" value="ECO:0007669"/>
    <property type="project" value="UniProtKB-SubCell"/>
</dbReference>
<evidence type="ECO:0000313" key="6">
    <source>
        <dbReference type="EMBL" id="KDQ27527.1"/>
    </source>
</evidence>